<keyword evidence="2" id="KW-1185">Reference proteome</keyword>
<evidence type="ECO:0000313" key="2">
    <source>
        <dbReference type="Proteomes" id="UP001597479"/>
    </source>
</evidence>
<protein>
    <submittedName>
        <fullName evidence="1">AAA family ATPase</fullName>
    </submittedName>
</protein>
<dbReference type="RefSeq" id="WP_377188017.1">
    <property type="nucleotide sequence ID" value="NZ_JBHUOG010000002.1"/>
</dbReference>
<dbReference type="PRINTS" id="PR01100">
    <property type="entry name" value="SHIKIMTKNASE"/>
</dbReference>
<proteinExistence type="predicted"/>
<dbReference type="Pfam" id="PF13671">
    <property type="entry name" value="AAA_33"/>
    <property type="match status" value="1"/>
</dbReference>
<dbReference type="EMBL" id="JBHUOG010000002">
    <property type="protein sequence ID" value="MFD2796437.1"/>
    <property type="molecule type" value="Genomic_DNA"/>
</dbReference>
<dbReference type="Proteomes" id="UP001597479">
    <property type="component" value="Unassembled WGS sequence"/>
</dbReference>
<accession>A0ABW5VXP3</accession>
<reference evidence="2" key="1">
    <citation type="journal article" date="2019" name="Int. J. Syst. Evol. Microbiol.">
        <title>The Global Catalogue of Microorganisms (GCM) 10K type strain sequencing project: providing services to taxonomists for standard genome sequencing and annotation.</title>
        <authorList>
            <consortium name="The Broad Institute Genomics Platform"/>
            <consortium name="The Broad Institute Genome Sequencing Center for Infectious Disease"/>
            <person name="Wu L."/>
            <person name="Ma J."/>
        </authorList>
    </citation>
    <scope>NUCLEOTIDE SEQUENCE [LARGE SCALE GENOMIC DNA]</scope>
    <source>
        <strain evidence="2">CCM 7044</strain>
    </source>
</reference>
<dbReference type="InterPro" id="IPR027417">
    <property type="entry name" value="P-loop_NTPase"/>
</dbReference>
<organism evidence="1 2">
    <name type="scientific">Promicromonospora vindobonensis</name>
    <dbReference type="NCBI Taxonomy" id="195748"/>
    <lineage>
        <taxon>Bacteria</taxon>
        <taxon>Bacillati</taxon>
        <taxon>Actinomycetota</taxon>
        <taxon>Actinomycetes</taxon>
        <taxon>Micrococcales</taxon>
        <taxon>Promicromonosporaceae</taxon>
        <taxon>Promicromonospora</taxon>
    </lineage>
</organism>
<gene>
    <name evidence="1" type="ORF">ACFS27_22945</name>
</gene>
<name>A0ABW5VXP3_9MICO</name>
<dbReference type="NCBIfam" id="NF005255">
    <property type="entry name" value="PRK06762.2-2"/>
    <property type="match status" value="1"/>
</dbReference>
<dbReference type="SUPFAM" id="SSF52540">
    <property type="entry name" value="P-loop containing nucleoside triphosphate hydrolases"/>
    <property type="match status" value="1"/>
</dbReference>
<comment type="caution">
    <text evidence="1">The sequence shown here is derived from an EMBL/GenBank/DDBJ whole genome shotgun (WGS) entry which is preliminary data.</text>
</comment>
<evidence type="ECO:0000313" key="1">
    <source>
        <dbReference type="EMBL" id="MFD2796437.1"/>
    </source>
</evidence>
<sequence length="183" mass="20445">MTAHDSTRLVIVRGPSGSGKTTIARDLRERMGRGTALVEQDYVRRKLLWEKDTPGAVNISMIDTLSRHALDSGYSVVVEGIMHEARYGDMLRKLVADHQGISVVAYLDVPFDETLRRHAGRPQAAEFTPELMAQWWAKDDRLRVAGEIVIRPQSTAQEIVDRLLTAQLELVPGGVCRRGDRSV</sequence>
<dbReference type="Gene3D" id="3.40.50.300">
    <property type="entry name" value="P-loop containing nucleotide triphosphate hydrolases"/>
    <property type="match status" value="1"/>
</dbReference>